<evidence type="ECO:0000313" key="13">
    <source>
        <dbReference type="EMBL" id="PIK45060.1"/>
    </source>
</evidence>
<dbReference type="Pfam" id="PF19282">
    <property type="entry name" value="Exportin-T"/>
    <property type="match status" value="1"/>
</dbReference>
<evidence type="ECO:0000256" key="9">
    <source>
        <dbReference type="ARBA" id="ARBA00032199"/>
    </source>
</evidence>
<dbReference type="OrthoDB" id="26399at2759"/>
<evidence type="ECO:0000313" key="14">
    <source>
        <dbReference type="Proteomes" id="UP000230750"/>
    </source>
</evidence>
<evidence type="ECO:0000259" key="12">
    <source>
        <dbReference type="Pfam" id="PF19282"/>
    </source>
</evidence>
<keyword evidence="3 10" id="KW-0813">Transport</keyword>
<feature type="domain" description="Exportin-T C-terminal" evidence="12">
    <location>
        <begin position="322"/>
        <end position="814"/>
    </location>
</feature>
<evidence type="ECO:0000256" key="4">
    <source>
        <dbReference type="ARBA" id="ARBA00022490"/>
    </source>
</evidence>
<sequence length="859" mass="98504">MEMDEVALQGLGPFATTESQRRALAYFEEMKQSEIGWQLCANAILAKKYDNDHIKFFCFQVVEHFIKNKYSTASQEDRLNIQNLLITWLQMSAYAPTEEKMFIKNKVAQLFSLVFVQDYLNHWPTFFQDLLQYLSHGPPVIDVFLRILLAIDIEVVDRDIAHTPEETQRNTLLKDTMRVQCVPALVDSWYQILKTYESQNPELTCLCLEVIGCYVSWIDIGLIANEHFIERMLNHLTVEALRESACDCFCEIINKGMDSVAKVELIESVSNVLQTAGVLPPNYEDDVDYLAKLSNLISDMGCQLIGCWQRLSKEGTIENTGNALRAIQGKLTFMFAFLGHEDDDVSLATMDFTKEYIGLLKQVGSSAILSQFGMEDLLKVVMKKFEYDDSYNFDSQGEDEVMFLDYRKQMMVLFVNLAKLNQELVLNCVHQLLEMTLSQWKNVTFTQCELAIACLNLGEAIPPVQGNQFTWKEETVMHKCMVLLMESGVSQHTHWAVQLQYFETVARYEKFFSASQEHIPAALSAFLDERGIRNQKGTVRSRCAYLFGRFMKQLKGLVAPYAEDILQRIPDLLTIQTPENGHHQILTTDDQLFLYEAAGIIIISSSLPVEKKQLLMNNLLATTIEKFQTMYTRLHSETDEAKQVMFAEVINHAIACASRSSKAFHTQLTMKQSGLLACYVEALKVFLCALETPYQHQLIHSAVRQFLHRMIVCLGDAILPYVPIAVDHLLKKGDVKDVHDFIPLINQIVSKFKKTIIPFLQEAFMPVVQHIFSVLSQPTDELDMQTQIEKDALQRSFFQFLQGLIANDVLEVISNQTVHTNKVQKSFRDPNEQESLVFLPRRRIRNSNQESNYYRPNPK</sequence>
<dbReference type="STRING" id="307972.A0A2G8KAQ2"/>
<evidence type="ECO:0000256" key="3">
    <source>
        <dbReference type="ARBA" id="ARBA00022448"/>
    </source>
</evidence>
<dbReference type="InterPro" id="IPR040017">
    <property type="entry name" value="XPOT"/>
</dbReference>
<evidence type="ECO:0000256" key="2">
    <source>
        <dbReference type="ARBA" id="ARBA00018928"/>
    </source>
</evidence>
<evidence type="ECO:0000256" key="1">
    <source>
        <dbReference type="ARBA" id="ARBA00004496"/>
    </source>
</evidence>
<gene>
    <name evidence="13" type="ORF">BSL78_18086</name>
</gene>
<dbReference type="AlphaFoldDB" id="A0A2G8KAQ2"/>
<dbReference type="InterPro" id="IPR013598">
    <property type="entry name" value="Exportin-1/Importin-b-like"/>
</dbReference>
<comment type="subcellular location">
    <subcellularLocation>
        <location evidence="1 10">Cytoplasm</location>
    </subcellularLocation>
    <subcellularLocation>
        <location evidence="10">Nucleus</location>
    </subcellularLocation>
    <text evidence="10">Shuttles between the nucleus and the cytoplasm.</text>
</comment>
<dbReference type="EMBL" id="MRZV01000737">
    <property type="protein sequence ID" value="PIK45060.1"/>
    <property type="molecule type" value="Genomic_DNA"/>
</dbReference>
<dbReference type="PANTHER" id="PTHR15952:SF11">
    <property type="entry name" value="EXPORTIN-T"/>
    <property type="match status" value="1"/>
</dbReference>
<evidence type="ECO:0000256" key="7">
    <source>
        <dbReference type="ARBA" id="ARBA00023242"/>
    </source>
</evidence>
<name>A0A2G8KAQ2_STIJA</name>
<evidence type="ECO:0000256" key="10">
    <source>
        <dbReference type="RuleBase" id="RU366037"/>
    </source>
</evidence>
<dbReference type="GO" id="GO:0071528">
    <property type="term" value="P:tRNA re-export from nucleus"/>
    <property type="evidence" value="ECO:0007669"/>
    <property type="project" value="UniProtKB-UniRule"/>
</dbReference>
<dbReference type="GO" id="GO:0005737">
    <property type="term" value="C:cytoplasm"/>
    <property type="evidence" value="ECO:0007669"/>
    <property type="project" value="UniProtKB-SubCell"/>
</dbReference>
<dbReference type="GO" id="GO:0031267">
    <property type="term" value="F:small GTPase binding"/>
    <property type="evidence" value="ECO:0007669"/>
    <property type="project" value="InterPro"/>
</dbReference>
<protein>
    <recommendedName>
        <fullName evidence="2 10">Exportin-T</fullName>
    </recommendedName>
    <alternativeName>
        <fullName evidence="8 10">Exportin(tRNA)</fullName>
    </alternativeName>
    <alternativeName>
        <fullName evidence="9 10">tRNA exportin</fullName>
    </alternativeName>
</protein>
<dbReference type="GO" id="GO:0005643">
    <property type="term" value="C:nuclear pore"/>
    <property type="evidence" value="ECO:0007669"/>
    <property type="project" value="TreeGrafter"/>
</dbReference>
<dbReference type="InterPro" id="IPR045546">
    <property type="entry name" value="Exportin-T_C"/>
</dbReference>
<keyword evidence="5 10" id="KW-0820">tRNA-binding</keyword>
<dbReference type="InterPro" id="IPR016024">
    <property type="entry name" value="ARM-type_fold"/>
</dbReference>
<evidence type="ECO:0000256" key="8">
    <source>
        <dbReference type="ARBA" id="ARBA00029784"/>
    </source>
</evidence>
<dbReference type="SUPFAM" id="SSF48371">
    <property type="entry name" value="ARM repeat"/>
    <property type="match status" value="1"/>
</dbReference>
<keyword evidence="14" id="KW-1185">Reference proteome</keyword>
<accession>A0A2G8KAQ2</accession>
<dbReference type="GO" id="GO:0000049">
    <property type="term" value="F:tRNA binding"/>
    <property type="evidence" value="ECO:0007669"/>
    <property type="project" value="UniProtKB-UniRule"/>
</dbReference>
<keyword evidence="4 10" id="KW-0963">Cytoplasm</keyword>
<dbReference type="Gene3D" id="1.25.10.10">
    <property type="entry name" value="Leucine-rich Repeat Variant"/>
    <property type="match status" value="1"/>
</dbReference>
<organism evidence="13 14">
    <name type="scientific">Stichopus japonicus</name>
    <name type="common">Sea cucumber</name>
    <dbReference type="NCBI Taxonomy" id="307972"/>
    <lineage>
        <taxon>Eukaryota</taxon>
        <taxon>Metazoa</taxon>
        <taxon>Echinodermata</taxon>
        <taxon>Eleutherozoa</taxon>
        <taxon>Echinozoa</taxon>
        <taxon>Holothuroidea</taxon>
        <taxon>Aspidochirotacea</taxon>
        <taxon>Aspidochirotida</taxon>
        <taxon>Stichopodidae</taxon>
        <taxon>Apostichopus</taxon>
    </lineage>
</organism>
<feature type="domain" description="Exportin-1/Importin-beta-like" evidence="11">
    <location>
        <begin position="102"/>
        <end position="249"/>
    </location>
</feature>
<comment type="function">
    <text evidence="10">tRNA nucleus export receptor which facilitates tRNA translocation across the nuclear pore complex.</text>
</comment>
<reference evidence="13 14" key="1">
    <citation type="journal article" date="2017" name="PLoS Biol.">
        <title>The sea cucumber genome provides insights into morphological evolution and visceral regeneration.</title>
        <authorList>
            <person name="Zhang X."/>
            <person name="Sun L."/>
            <person name="Yuan J."/>
            <person name="Sun Y."/>
            <person name="Gao Y."/>
            <person name="Zhang L."/>
            <person name="Li S."/>
            <person name="Dai H."/>
            <person name="Hamel J.F."/>
            <person name="Liu C."/>
            <person name="Yu Y."/>
            <person name="Liu S."/>
            <person name="Lin W."/>
            <person name="Guo K."/>
            <person name="Jin S."/>
            <person name="Xu P."/>
            <person name="Storey K.B."/>
            <person name="Huan P."/>
            <person name="Zhang T."/>
            <person name="Zhou Y."/>
            <person name="Zhang J."/>
            <person name="Lin C."/>
            <person name="Li X."/>
            <person name="Xing L."/>
            <person name="Huo D."/>
            <person name="Sun M."/>
            <person name="Wang L."/>
            <person name="Mercier A."/>
            <person name="Li F."/>
            <person name="Yang H."/>
            <person name="Xiang J."/>
        </authorList>
    </citation>
    <scope>NUCLEOTIDE SEQUENCE [LARGE SCALE GENOMIC DNA]</scope>
    <source>
        <strain evidence="13">Shaxun</strain>
        <tissue evidence="13">Muscle</tissue>
    </source>
</reference>
<keyword evidence="6 10" id="KW-0694">RNA-binding</keyword>
<dbReference type="InterPro" id="IPR011989">
    <property type="entry name" value="ARM-like"/>
</dbReference>
<comment type="similarity">
    <text evidence="10">Belongs to the exportin family.</text>
</comment>
<evidence type="ECO:0000256" key="6">
    <source>
        <dbReference type="ARBA" id="ARBA00022884"/>
    </source>
</evidence>
<comment type="caution">
    <text evidence="13">The sequence shown here is derived from an EMBL/GenBank/DDBJ whole genome shotgun (WGS) entry which is preliminary data.</text>
</comment>
<dbReference type="Pfam" id="PF08389">
    <property type="entry name" value="Xpo1"/>
    <property type="match status" value="1"/>
</dbReference>
<dbReference type="GO" id="GO:0016363">
    <property type="term" value="C:nuclear matrix"/>
    <property type="evidence" value="ECO:0007669"/>
    <property type="project" value="TreeGrafter"/>
</dbReference>
<evidence type="ECO:0000259" key="11">
    <source>
        <dbReference type="Pfam" id="PF08389"/>
    </source>
</evidence>
<keyword evidence="7 10" id="KW-0539">Nucleus</keyword>
<dbReference type="Proteomes" id="UP000230750">
    <property type="component" value="Unassembled WGS sequence"/>
</dbReference>
<evidence type="ECO:0000256" key="5">
    <source>
        <dbReference type="ARBA" id="ARBA00022555"/>
    </source>
</evidence>
<proteinExistence type="inferred from homology"/>
<dbReference type="PANTHER" id="PTHR15952">
    <property type="entry name" value="EXPORTIN-T/LOS1"/>
    <property type="match status" value="1"/>
</dbReference>